<feature type="compositionally biased region" description="Basic and acidic residues" evidence="11">
    <location>
        <begin position="384"/>
        <end position="394"/>
    </location>
</feature>
<feature type="coiled-coil region" evidence="10">
    <location>
        <begin position="246"/>
        <end position="295"/>
    </location>
</feature>
<reference evidence="14 15" key="1">
    <citation type="submission" date="2016-10" db="EMBL/GenBank/DDBJ databases">
        <authorList>
            <person name="de Groot N.N."/>
        </authorList>
    </citation>
    <scope>NUCLEOTIDE SEQUENCE [LARGE SCALE GENOMIC DNA]</scope>
    <source>
        <strain evidence="14 15">MT12</strain>
    </source>
</reference>
<keyword evidence="6" id="KW-0812">Transmembrane</keyword>
<keyword evidence="8" id="KW-0472">Membrane</keyword>
<dbReference type="PROSITE" id="PS00543">
    <property type="entry name" value="HLYD_FAMILY"/>
    <property type="match status" value="1"/>
</dbReference>
<dbReference type="GO" id="GO:0005886">
    <property type="term" value="C:plasma membrane"/>
    <property type="evidence" value="ECO:0007669"/>
    <property type="project" value="UniProtKB-SubCell"/>
</dbReference>
<dbReference type="InterPro" id="IPR050739">
    <property type="entry name" value="MFP"/>
</dbReference>
<evidence type="ECO:0000256" key="5">
    <source>
        <dbReference type="ARBA" id="ARBA00022519"/>
    </source>
</evidence>
<feature type="region of interest" description="Disordered" evidence="11">
    <location>
        <begin position="382"/>
        <end position="411"/>
    </location>
</feature>
<keyword evidence="10" id="KW-0175">Coiled coil</keyword>
<feature type="domain" description="Multidrug resistance protein MdtA-like barrel-sandwich hybrid" evidence="12">
    <location>
        <begin position="84"/>
        <end position="331"/>
    </location>
</feature>
<evidence type="ECO:0000256" key="4">
    <source>
        <dbReference type="ARBA" id="ARBA00022475"/>
    </source>
</evidence>
<evidence type="ECO:0000313" key="15">
    <source>
        <dbReference type="Proteomes" id="UP000198992"/>
    </source>
</evidence>
<dbReference type="InterPro" id="IPR058625">
    <property type="entry name" value="MdtA-like_BSH"/>
</dbReference>
<dbReference type="InterPro" id="IPR058982">
    <property type="entry name" value="Beta-barrel_AprE"/>
</dbReference>
<dbReference type="OrthoDB" id="9810980at2"/>
<comment type="similarity">
    <text evidence="2 9">Belongs to the membrane fusion protein (MFP) (TC 8.A.1) family.</text>
</comment>
<evidence type="ECO:0000256" key="8">
    <source>
        <dbReference type="ARBA" id="ARBA00023136"/>
    </source>
</evidence>
<dbReference type="InterPro" id="IPR006144">
    <property type="entry name" value="Secretion_HlyD_CS"/>
</dbReference>
<dbReference type="Pfam" id="PF26002">
    <property type="entry name" value="Beta-barrel_AprE"/>
    <property type="match status" value="1"/>
</dbReference>
<evidence type="ECO:0000259" key="13">
    <source>
        <dbReference type="Pfam" id="PF26002"/>
    </source>
</evidence>
<dbReference type="Gene3D" id="2.40.50.100">
    <property type="match status" value="2"/>
</dbReference>
<organism evidence="14 15">
    <name type="scientific">Bradyrhizobium erythrophlei</name>
    <dbReference type="NCBI Taxonomy" id="1437360"/>
    <lineage>
        <taxon>Bacteria</taxon>
        <taxon>Pseudomonadati</taxon>
        <taxon>Pseudomonadota</taxon>
        <taxon>Alphaproteobacteria</taxon>
        <taxon>Hyphomicrobiales</taxon>
        <taxon>Nitrobacteraceae</taxon>
        <taxon>Bradyrhizobium</taxon>
    </lineage>
</organism>
<name>A0A1H5EL66_9BRAD</name>
<sequence>MKSAREVVAVGGKTRDELAFLPAALEIVETPPSPTARLTAVLLAALFCCAVAWAGLGKIDIVASAPGKIVPGDRVKLVQPLEIGVVRAIHVRDGQPVKAGEILIELDPTSNQAELQHLKNDLLSALLDISRTRSALDGNTDALEGLPDDTPPALIQMHLEYLRSQDSEQRAKLSELDRQRMQKVAEARTIDASIAKIEALLPVLQERVGVRKYLADREYGSKLQYLQELQELVGMQQDILVQRSKLEEANAAVAALAETRAKLVSEYRHRLYDDLSKATQKAGSLKDEVSKAEHRTSLQKLAAPIDGVVQQLAVHTVGGVVTPAQTLAVVVPSDNLIEIEAMVSNRDIGFVHPGQDAEIKVDTFNFTRYGLLHGKIVSVSPDSVSRDKARDPAREPNGGAPEESSEPKGQGSVYIAHVSIDRTKMVVDDKEINLSPGMTVTVQIRTGARSIMSYLLSPIMRYRQDALRER</sequence>
<accession>A0A1H5EL66</accession>
<evidence type="ECO:0000256" key="3">
    <source>
        <dbReference type="ARBA" id="ARBA00022448"/>
    </source>
</evidence>
<comment type="subcellular location">
    <subcellularLocation>
        <location evidence="1 9">Cell inner membrane</location>
        <topology evidence="1 9">Single-pass membrane protein</topology>
    </subcellularLocation>
</comment>
<dbReference type="PANTHER" id="PTHR30386:SF27">
    <property type="entry name" value="MEMBRANE FUSION PROTEIN (MFP) FAMILY PROTEIN"/>
    <property type="match status" value="1"/>
</dbReference>
<dbReference type="SUPFAM" id="SSF111369">
    <property type="entry name" value="HlyD-like secretion proteins"/>
    <property type="match status" value="1"/>
</dbReference>
<evidence type="ECO:0000256" key="9">
    <source>
        <dbReference type="RuleBase" id="RU365093"/>
    </source>
</evidence>
<dbReference type="Proteomes" id="UP000198992">
    <property type="component" value="Unassembled WGS sequence"/>
</dbReference>
<protein>
    <recommendedName>
        <fullName evidence="9">Membrane fusion protein (MFP) family protein</fullName>
    </recommendedName>
</protein>
<dbReference type="InterPro" id="IPR010129">
    <property type="entry name" value="T1SS_HlyD"/>
</dbReference>
<dbReference type="PRINTS" id="PR01490">
    <property type="entry name" value="RTXTOXIND"/>
</dbReference>
<gene>
    <name evidence="14" type="ORF">SAMN05444164_6286</name>
</gene>
<evidence type="ECO:0000256" key="1">
    <source>
        <dbReference type="ARBA" id="ARBA00004377"/>
    </source>
</evidence>
<dbReference type="NCBIfam" id="TIGR01843">
    <property type="entry name" value="type_I_hlyD"/>
    <property type="match status" value="1"/>
</dbReference>
<evidence type="ECO:0000256" key="10">
    <source>
        <dbReference type="SAM" id="Coils"/>
    </source>
</evidence>
<dbReference type="GO" id="GO:0009306">
    <property type="term" value="P:protein secretion"/>
    <property type="evidence" value="ECO:0007669"/>
    <property type="project" value="InterPro"/>
</dbReference>
<evidence type="ECO:0000256" key="6">
    <source>
        <dbReference type="ARBA" id="ARBA00022692"/>
    </source>
</evidence>
<dbReference type="EMBL" id="FNTH01000001">
    <property type="protein sequence ID" value="SED91897.1"/>
    <property type="molecule type" value="Genomic_DNA"/>
</dbReference>
<dbReference type="AlphaFoldDB" id="A0A1H5EL66"/>
<evidence type="ECO:0000313" key="14">
    <source>
        <dbReference type="EMBL" id="SED91897.1"/>
    </source>
</evidence>
<dbReference type="Gene3D" id="2.40.30.170">
    <property type="match status" value="1"/>
</dbReference>
<keyword evidence="4 9" id="KW-1003">Cell membrane</keyword>
<evidence type="ECO:0000256" key="7">
    <source>
        <dbReference type="ARBA" id="ARBA00022989"/>
    </source>
</evidence>
<dbReference type="RefSeq" id="WP_092123415.1">
    <property type="nucleotide sequence ID" value="NZ_FNTH01000001.1"/>
</dbReference>
<keyword evidence="5 9" id="KW-0997">Cell inner membrane</keyword>
<dbReference type="Gene3D" id="1.10.287.470">
    <property type="entry name" value="Helix hairpin bin"/>
    <property type="match status" value="1"/>
</dbReference>
<evidence type="ECO:0000256" key="2">
    <source>
        <dbReference type="ARBA" id="ARBA00009477"/>
    </source>
</evidence>
<dbReference type="PANTHER" id="PTHR30386">
    <property type="entry name" value="MEMBRANE FUSION SUBUNIT OF EMRAB-TOLC MULTIDRUG EFFLUX PUMP"/>
    <property type="match status" value="1"/>
</dbReference>
<keyword evidence="7" id="KW-1133">Transmembrane helix</keyword>
<evidence type="ECO:0000259" key="12">
    <source>
        <dbReference type="Pfam" id="PF25917"/>
    </source>
</evidence>
<dbReference type="Pfam" id="PF25917">
    <property type="entry name" value="BSH_RND"/>
    <property type="match status" value="1"/>
</dbReference>
<keyword evidence="3 9" id="KW-0813">Transport</keyword>
<proteinExistence type="inferred from homology"/>
<evidence type="ECO:0000256" key="11">
    <source>
        <dbReference type="SAM" id="MobiDB-lite"/>
    </source>
</evidence>
<feature type="domain" description="AprE-like beta-barrel" evidence="13">
    <location>
        <begin position="338"/>
        <end position="390"/>
    </location>
</feature>